<keyword evidence="2" id="KW-1185">Reference proteome</keyword>
<gene>
    <name evidence="1" type="ORF">HUJ06_005271</name>
</gene>
<proteinExistence type="predicted"/>
<dbReference type="Proteomes" id="UP000607653">
    <property type="component" value="Unassembled WGS sequence"/>
</dbReference>
<reference evidence="1 2" key="1">
    <citation type="journal article" date="2020" name="Mol. Biol. Evol.">
        <title>Distinct Expression and Methylation Patterns for Genes with Different Fates following a Single Whole-Genome Duplication in Flowering Plants.</title>
        <authorList>
            <person name="Shi T."/>
            <person name="Rahmani R.S."/>
            <person name="Gugger P.F."/>
            <person name="Wang M."/>
            <person name="Li H."/>
            <person name="Zhang Y."/>
            <person name="Li Z."/>
            <person name="Wang Q."/>
            <person name="Van de Peer Y."/>
            <person name="Marchal K."/>
            <person name="Chen J."/>
        </authorList>
    </citation>
    <scope>NUCLEOTIDE SEQUENCE [LARGE SCALE GENOMIC DNA]</scope>
    <source>
        <tissue evidence="1">Leaf</tissue>
    </source>
</reference>
<comment type="caution">
    <text evidence="1">The sequence shown here is derived from an EMBL/GenBank/DDBJ whole genome shotgun (WGS) entry which is preliminary data.</text>
</comment>
<name>A0A822YST1_NELNU</name>
<accession>A0A822YST1</accession>
<organism evidence="1 2">
    <name type="scientific">Nelumbo nucifera</name>
    <name type="common">Sacred lotus</name>
    <dbReference type="NCBI Taxonomy" id="4432"/>
    <lineage>
        <taxon>Eukaryota</taxon>
        <taxon>Viridiplantae</taxon>
        <taxon>Streptophyta</taxon>
        <taxon>Embryophyta</taxon>
        <taxon>Tracheophyta</taxon>
        <taxon>Spermatophyta</taxon>
        <taxon>Magnoliopsida</taxon>
        <taxon>Proteales</taxon>
        <taxon>Nelumbonaceae</taxon>
        <taxon>Nelumbo</taxon>
    </lineage>
</organism>
<dbReference type="AlphaFoldDB" id="A0A822YST1"/>
<sequence length="100" mass="11528">MAFFSAKNNNWSMVAKSVPLIILWEVWRERNLRRVENRISSASYVISQVEVEGWLHSIIWLSLFPMEKSMIDKAQLKGLGINGVGRKDQNIQLVLTTPSR</sequence>
<protein>
    <submittedName>
        <fullName evidence="1">Uncharacterized protein</fullName>
    </submittedName>
</protein>
<evidence type="ECO:0000313" key="1">
    <source>
        <dbReference type="EMBL" id="DAD34631.1"/>
    </source>
</evidence>
<evidence type="ECO:0000313" key="2">
    <source>
        <dbReference type="Proteomes" id="UP000607653"/>
    </source>
</evidence>
<dbReference type="EMBL" id="DUZY01000004">
    <property type="protein sequence ID" value="DAD34631.1"/>
    <property type="molecule type" value="Genomic_DNA"/>
</dbReference>